<evidence type="ECO:0000313" key="3">
    <source>
        <dbReference type="Proteomes" id="UP001501591"/>
    </source>
</evidence>
<sequence length="197" mass="20758">MTDVSPAAKSFLSAVRTSLAVSGVIMLVLGVFILVAPTKTAVFFAGVLASYLIIQGLIYIGTGVFSRSTGGWARLGHVLLGVLYVAGGILAFVNLFAFTASLALFIAILLGITWIVDGVVALSLRGGTRSRTWTIVYAILSIIAGVVLLFSPFYIVMLWWLAGISLVVLGVLQIARAITLSRDAKLVAEELRTGPAS</sequence>
<keyword evidence="1" id="KW-1133">Transmembrane helix</keyword>
<dbReference type="PANTHER" id="PTHR34989">
    <property type="entry name" value="PROTEIN HDED"/>
    <property type="match status" value="1"/>
</dbReference>
<organism evidence="2 3">
    <name type="scientific">Microbacterium soli</name>
    <dbReference type="NCBI Taxonomy" id="446075"/>
    <lineage>
        <taxon>Bacteria</taxon>
        <taxon>Bacillati</taxon>
        <taxon>Actinomycetota</taxon>
        <taxon>Actinomycetes</taxon>
        <taxon>Micrococcales</taxon>
        <taxon>Microbacteriaceae</taxon>
        <taxon>Microbacterium</taxon>
    </lineage>
</organism>
<feature type="transmembrane region" description="Helical" evidence="1">
    <location>
        <begin position="12"/>
        <end position="35"/>
    </location>
</feature>
<dbReference type="RefSeq" id="WP_344820033.1">
    <property type="nucleotide sequence ID" value="NZ_BAABCP010000002.1"/>
</dbReference>
<dbReference type="Pfam" id="PF03729">
    <property type="entry name" value="DUF308"/>
    <property type="match status" value="2"/>
</dbReference>
<dbReference type="InterPro" id="IPR005325">
    <property type="entry name" value="DUF308_memb"/>
</dbReference>
<feature type="transmembrane region" description="Helical" evidence="1">
    <location>
        <begin position="102"/>
        <end position="122"/>
    </location>
</feature>
<feature type="transmembrane region" description="Helical" evidence="1">
    <location>
        <begin position="157"/>
        <end position="175"/>
    </location>
</feature>
<dbReference type="InterPro" id="IPR052712">
    <property type="entry name" value="Acid_resist_chaperone_HdeD"/>
</dbReference>
<protein>
    <submittedName>
        <fullName evidence="2">HdeD family acid-resistance protein</fullName>
    </submittedName>
</protein>
<keyword evidence="1" id="KW-0472">Membrane</keyword>
<feature type="transmembrane region" description="Helical" evidence="1">
    <location>
        <begin position="77"/>
        <end position="96"/>
    </location>
</feature>
<keyword evidence="1" id="KW-0812">Transmembrane</keyword>
<gene>
    <name evidence="2" type="ORF">GCM10022383_24960</name>
</gene>
<comment type="caution">
    <text evidence="2">The sequence shown here is derived from an EMBL/GenBank/DDBJ whole genome shotgun (WGS) entry which is preliminary data.</text>
</comment>
<reference evidence="3" key="1">
    <citation type="journal article" date="2019" name="Int. J. Syst. Evol. Microbiol.">
        <title>The Global Catalogue of Microorganisms (GCM) 10K type strain sequencing project: providing services to taxonomists for standard genome sequencing and annotation.</title>
        <authorList>
            <consortium name="The Broad Institute Genomics Platform"/>
            <consortium name="The Broad Institute Genome Sequencing Center for Infectious Disease"/>
            <person name="Wu L."/>
            <person name="Ma J."/>
        </authorList>
    </citation>
    <scope>NUCLEOTIDE SEQUENCE [LARGE SCALE GENOMIC DNA]</scope>
    <source>
        <strain evidence="3">JCM 17024</strain>
    </source>
</reference>
<evidence type="ECO:0000256" key="1">
    <source>
        <dbReference type="SAM" id="Phobius"/>
    </source>
</evidence>
<name>A0ABP7NGF5_9MICO</name>
<keyword evidence="3" id="KW-1185">Reference proteome</keyword>
<feature type="transmembrane region" description="Helical" evidence="1">
    <location>
        <begin position="134"/>
        <end position="151"/>
    </location>
</feature>
<proteinExistence type="predicted"/>
<accession>A0ABP7NGF5</accession>
<dbReference type="Proteomes" id="UP001501591">
    <property type="component" value="Unassembled WGS sequence"/>
</dbReference>
<evidence type="ECO:0000313" key="2">
    <source>
        <dbReference type="EMBL" id="GAA3946194.1"/>
    </source>
</evidence>
<dbReference type="PANTHER" id="PTHR34989:SF1">
    <property type="entry name" value="PROTEIN HDED"/>
    <property type="match status" value="1"/>
</dbReference>
<dbReference type="EMBL" id="BAABCP010000002">
    <property type="protein sequence ID" value="GAA3946194.1"/>
    <property type="molecule type" value="Genomic_DNA"/>
</dbReference>
<feature type="transmembrane region" description="Helical" evidence="1">
    <location>
        <begin position="41"/>
        <end position="65"/>
    </location>
</feature>